<organism evidence="1 2">
    <name type="scientific">Vibrio sagamiensis NBRC 104589</name>
    <dbReference type="NCBI Taxonomy" id="1219064"/>
    <lineage>
        <taxon>Bacteria</taxon>
        <taxon>Pseudomonadati</taxon>
        <taxon>Pseudomonadota</taxon>
        <taxon>Gammaproteobacteria</taxon>
        <taxon>Vibrionales</taxon>
        <taxon>Vibrionaceae</taxon>
        <taxon>Vibrio</taxon>
    </lineage>
</organism>
<dbReference type="Proteomes" id="UP000321922">
    <property type="component" value="Unassembled WGS sequence"/>
</dbReference>
<reference evidence="1 2" key="1">
    <citation type="submission" date="2019-07" db="EMBL/GenBank/DDBJ databases">
        <title>Whole genome shotgun sequence of Vibrio sagamiensis NBRC 104589.</title>
        <authorList>
            <person name="Hosoyama A."/>
            <person name="Uohara A."/>
            <person name="Ohji S."/>
            <person name="Ichikawa N."/>
        </authorList>
    </citation>
    <scope>NUCLEOTIDE SEQUENCE [LARGE SCALE GENOMIC DNA]</scope>
    <source>
        <strain evidence="1 2">NBRC 104589</strain>
    </source>
</reference>
<dbReference type="AlphaFoldDB" id="A0A511QFL6"/>
<evidence type="ECO:0000313" key="2">
    <source>
        <dbReference type="Proteomes" id="UP000321922"/>
    </source>
</evidence>
<accession>A0A511QFL6</accession>
<keyword evidence="2" id="KW-1185">Reference proteome</keyword>
<comment type="caution">
    <text evidence="1">The sequence shown here is derived from an EMBL/GenBank/DDBJ whole genome shotgun (WGS) entry which is preliminary data.</text>
</comment>
<name>A0A511QFL6_9VIBR</name>
<dbReference type="EMBL" id="BJXJ01000020">
    <property type="protein sequence ID" value="GEM76095.1"/>
    <property type="molecule type" value="Genomic_DNA"/>
</dbReference>
<protein>
    <submittedName>
        <fullName evidence="1">Uncharacterized protein</fullName>
    </submittedName>
</protein>
<proteinExistence type="predicted"/>
<sequence>MRALRICYFCKRGMLFIVRLKTTTKTITITKTSYMINHNLYDISYISNTTRKRFMFLINNQIIP</sequence>
<gene>
    <name evidence="1" type="ORF">VSA01S_22070</name>
</gene>
<evidence type="ECO:0000313" key="1">
    <source>
        <dbReference type="EMBL" id="GEM76095.1"/>
    </source>
</evidence>